<protein>
    <submittedName>
        <fullName evidence="4">ADP-ribosylation factor-like protein 15</fullName>
    </submittedName>
</protein>
<keyword evidence="5" id="KW-1185">Reference proteome</keyword>
<dbReference type="PRINTS" id="PR00328">
    <property type="entry name" value="SAR1GTPBP"/>
</dbReference>
<gene>
    <name evidence="4" type="ORF">PAL_GLEAN10009658</name>
</gene>
<name>L5KKU4_PTEAL</name>
<dbReference type="PANTHER" id="PTHR46693:SF1">
    <property type="entry name" value="ADP-RIBOSYLATION FACTOR-LIKE PROTEIN 15"/>
    <property type="match status" value="1"/>
</dbReference>
<keyword evidence="2 3" id="KW-0342">GTP-binding</keyword>
<dbReference type="Pfam" id="PF00025">
    <property type="entry name" value="Arf"/>
    <property type="match status" value="1"/>
</dbReference>
<dbReference type="Proteomes" id="UP000010552">
    <property type="component" value="Unassembled WGS sequence"/>
</dbReference>
<keyword evidence="1 3" id="KW-0547">Nucleotide-binding</keyword>
<organism evidence="4 5">
    <name type="scientific">Pteropus alecto</name>
    <name type="common">Black flying fox</name>
    <dbReference type="NCBI Taxonomy" id="9402"/>
    <lineage>
        <taxon>Eukaryota</taxon>
        <taxon>Metazoa</taxon>
        <taxon>Chordata</taxon>
        <taxon>Craniata</taxon>
        <taxon>Vertebrata</taxon>
        <taxon>Euteleostomi</taxon>
        <taxon>Mammalia</taxon>
        <taxon>Eutheria</taxon>
        <taxon>Laurasiatheria</taxon>
        <taxon>Chiroptera</taxon>
        <taxon>Yinpterochiroptera</taxon>
        <taxon>Pteropodoidea</taxon>
        <taxon>Pteropodidae</taxon>
        <taxon>Pteropodinae</taxon>
        <taxon>Pteropus</taxon>
    </lineage>
</organism>
<evidence type="ECO:0000313" key="4">
    <source>
        <dbReference type="EMBL" id="ELK12180.1"/>
    </source>
</evidence>
<dbReference type="PROSITE" id="PS51417">
    <property type="entry name" value="ARF"/>
    <property type="match status" value="1"/>
</dbReference>
<reference evidence="5" key="1">
    <citation type="journal article" date="2013" name="Science">
        <title>Comparative analysis of bat genomes provides insight into the evolution of flight and immunity.</title>
        <authorList>
            <person name="Zhang G."/>
            <person name="Cowled C."/>
            <person name="Shi Z."/>
            <person name="Huang Z."/>
            <person name="Bishop-Lilly K.A."/>
            <person name="Fang X."/>
            <person name="Wynne J.W."/>
            <person name="Xiong Z."/>
            <person name="Baker M.L."/>
            <person name="Zhao W."/>
            <person name="Tachedjian M."/>
            <person name="Zhu Y."/>
            <person name="Zhou P."/>
            <person name="Jiang X."/>
            <person name="Ng J."/>
            <person name="Yang L."/>
            <person name="Wu L."/>
            <person name="Xiao J."/>
            <person name="Feng Y."/>
            <person name="Chen Y."/>
            <person name="Sun X."/>
            <person name="Zhang Y."/>
            <person name="Marsh G.A."/>
            <person name="Crameri G."/>
            <person name="Broder C.C."/>
            <person name="Frey K.G."/>
            <person name="Wang L.F."/>
            <person name="Wang J."/>
        </authorList>
    </citation>
    <scope>NUCLEOTIDE SEQUENCE [LARGE SCALE GENOMIC DNA]</scope>
</reference>
<dbReference type="InterPro" id="IPR006689">
    <property type="entry name" value="Small_GTPase_ARF/SAR"/>
</dbReference>
<proteinExistence type="predicted"/>
<accession>L5KKU4</accession>
<evidence type="ECO:0000256" key="3">
    <source>
        <dbReference type="PIRSR" id="PIRSR606689-1"/>
    </source>
</evidence>
<dbReference type="SUPFAM" id="SSF52540">
    <property type="entry name" value="P-loop containing nucleoside triphosphate hydrolases"/>
    <property type="match status" value="1"/>
</dbReference>
<dbReference type="InterPro" id="IPR042292">
    <property type="entry name" value="ARL15"/>
</dbReference>
<dbReference type="InParanoid" id="L5KKU4"/>
<dbReference type="GO" id="GO:0005525">
    <property type="term" value="F:GTP binding"/>
    <property type="evidence" value="ECO:0007669"/>
    <property type="project" value="UniProtKB-KW"/>
</dbReference>
<dbReference type="STRING" id="9402.L5KKU4"/>
<dbReference type="AlphaFoldDB" id="L5KKU4"/>
<dbReference type="Gene3D" id="3.40.50.300">
    <property type="entry name" value="P-loop containing nucleotide triphosphate hydrolases"/>
    <property type="match status" value="1"/>
</dbReference>
<dbReference type="EMBL" id="KB030662">
    <property type="protein sequence ID" value="ELK12180.1"/>
    <property type="molecule type" value="Genomic_DNA"/>
</dbReference>
<feature type="binding site" evidence="3">
    <location>
        <begin position="153"/>
        <end position="156"/>
    </location>
    <ligand>
        <name>GTP</name>
        <dbReference type="ChEBI" id="CHEBI:37565"/>
    </ligand>
</feature>
<evidence type="ECO:0000256" key="2">
    <source>
        <dbReference type="ARBA" id="ARBA00023134"/>
    </source>
</evidence>
<evidence type="ECO:0000313" key="5">
    <source>
        <dbReference type="Proteomes" id="UP000010552"/>
    </source>
</evidence>
<dbReference type="PANTHER" id="PTHR46693">
    <property type="entry name" value="ADP-RIBOSYLATION FACTOR-LIKE PROTEIN 15"/>
    <property type="match status" value="1"/>
</dbReference>
<sequence>MKELCNRDEAEACVSHGPWLDVGGRAEGHVLPASQQAAEDAVVTILFLPQCMEREDELRYFGLSADRISVRSFNYCFSIKAVPFQNAILNVKELGGADNIRKYWSRYYQGSQGVIFVLDSASSEDDLETARNELHSALQHPQLCTLPFLILANHQDKPAARSVQEVRLINMTTLCLSCLLHFCCHSGI</sequence>
<dbReference type="GO" id="GO:0003924">
    <property type="term" value="F:GTPase activity"/>
    <property type="evidence" value="ECO:0007669"/>
    <property type="project" value="InterPro"/>
</dbReference>
<dbReference type="InterPro" id="IPR027417">
    <property type="entry name" value="P-loop_NTPase"/>
</dbReference>
<evidence type="ECO:0000256" key="1">
    <source>
        <dbReference type="ARBA" id="ARBA00022741"/>
    </source>
</evidence>
<feature type="binding site" evidence="3">
    <location>
        <position position="96"/>
    </location>
    <ligand>
        <name>GTP</name>
        <dbReference type="ChEBI" id="CHEBI:37565"/>
    </ligand>
</feature>